<evidence type="ECO:0000256" key="6">
    <source>
        <dbReference type="ARBA" id="ARBA00023237"/>
    </source>
</evidence>
<keyword evidence="5" id="KW-0472">Membrane</keyword>
<dbReference type="PANTHER" id="PTHR30069">
    <property type="entry name" value="TONB-DEPENDENT OUTER MEMBRANE RECEPTOR"/>
    <property type="match status" value="1"/>
</dbReference>
<evidence type="ECO:0000313" key="9">
    <source>
        <dbReference type="EMBL" id="UWZ86821.1"/>
    </source>
</evidence>
<gene>
    <name evidence="9" type="ORF">MOP44_12935</name>
</gene>
<keyword evidence="9" id="KW-0121">Carboxypeptidase</keyword>
<dbReference type="AlphaFoldDB" id="A0A9J7BYW6"/>
<dbReference type="GO" id="GO:0030246">
    <property type="term" value="F:carbohydrate binding"/>
    <property type="evidence" value="ECO:0007669"/>
    <property type="project" value="InterPro"/>
</dbReference>
<dbReference type="SUPFAM" id="SSF56935">
    <property type="entry name" value="Porins"/>
    <property type="match status" value="1"/>
</dbReference>
<proteinExistence type="predicted"/>
<evidence type="ECO:0000256" key="5">
    <source>
        <dbReference type="ARBA" id="ARBA00023136"/>
    </source>
</evidence>
<evidence type="ECO:0000259" key="8">
    <source>
        <dbReference type="Pfam" id="PF25183"/>
    </source>
</evidence>
<organism evidence="9 10">
    <name type="scientific">Occallatibacter riparius</name>
    <dbReference type="NCBI Taxonomy" id="1002689"/>
    <lineage>
        <taxon>Bacteria</taxon>
        <taxon>Pseudomonadati</taxon>
        <taxon>Acidobacteriota</taxon>
        <taxon>Terriglobia</taxon>
        <taxon>Terriglobales</taxon>
        <taxon>Acidobacteriaceae</taxon>
        <taxon>Occallatibacter</taxon>
    </lineage>
</organism>
<keyword evidence="9" id="KW-0378">Hydrolase</keyword>
<keyword evidence="4" id="KW-0812">Transmembrane</keyword>
<keyword evidence="10" id="KW-1185">Reference proteome</keyword>
<evidence type="ECO:0000256" key="7">
    <source>
        <dbReference type="SAM" id="SignalP"/>
    </source>
</evidence>
<dbReference type="GO" id="GO:0044718">
    <property type="term" value="P:siderophore transmembrane transport"/>
    <property type="evidence" value="ECO:0007669"/>
    <property type="project" value="TreeGrafter"/>
</dbReference>
<name>A0A9J7BYW6_9BACT</name>
<dbReference type="Proteomes" id="UP001059380">
    <property type="component" value="Chromosome"/>
</dbReference>
<dbReference type="RefSeq" id="WP_260796458.1">
    <property type="nucleotide sequence ID" value="NZ_CP093313.1"/>
</dbReference>
<feature type="signal peptide" evidence="7">
    <location>
        <begin position="1"/>
        <end position="24"/>
    </location>
</feature>
<dbReference type="KEGG" id="orp:MOP44_12935"/>
<keyword evidence="7" id="KW-0732">Signal</keyword>
<evidence type="ECO:0000313" key="10">
    <source>
        <dbReference type="Proteomes" id="UP001059380"/>
    </source>
</evidence>
<protein>
    <submittedName>
        <fullName evidence="9">Carboxypeptidase regulatory-like domain-containing protein</fullName>
    </submittedName>
</protein>
<dbReference type="PANTHER" id="PTHR30069:SF46">
    <property type="entry name" value="OAR PROTEIN"/>
    <property type="match status" value="1"/>
</dbReference>
<dbReference type="InterPro" id="IPR013784">
    <property type="entry name" value="Carb-bd-like_fold"/>
</dbReference>
<evidence type="ECO:0000256" key="2">
    <source>
        <dbReference type="ARBA" id="ARBA00022448"/>
    </source>
</evidence>
<reference evidence="9" key="1">
    <citation type="submission" date="2021-04" db="EMBL/GenBank/DDBJ databases">
        <title>Phylogenetic analysis of Acidobacteriaceae.</title>
        <authorList>
            <person name="Qiu L."/>
            <person name="Zhang Q."/>
        </authorList>
    </citation>
    <scope>NUCLEOTIDE SEQUENCE</scope>
    <source>
        <strain evidence="9">DSM 25168</strain>
    </source>
</reference>
<feature type="chain" id="PRO_5039935558" evidence="7">
    <location>
        <begin position="25"/>
        <end position="1229"/>
    </location>
</feature>
<dbReference type="GO" id="GO:0015344">
    <property type="term" value="F:siderophore uptake transmembrane transporter activity"/>
    <property type="evidence" value="ECO:0007669"/>
    <property type="project" value="TreeGrafter"/>
</dbReference>
<dbReference type="Gene3D" id="2.60.40.1120">
    <property type="entry name" value="Carboxypeptidase-like, regulatory domain"/>
    <property type="match status" value="1"/>
</dbReference>
<dbReference type="Pfam" id="PF13620">
    <property type="entry name" value="CarboxypepD_reg"/>
    <property type="match status" value="1"/>
</dbReference>
<sequence>MSRSFTRKILMVVFAAVVGFCAPAFLGAQETRATVSGRIQDPSTAAIPAARVSAKNIETGVVTTATSAADGNYTIPFLIPGTYVISADAQGFKTAQQTNVVLHVGDKIEINLSLPLGAVSEVVTVSDTPPLLEAGTATRGALIDEARVQQLPLAGRNPFMLAQLVPGVQFQGNPAFQRPFDNGDNANFSINGGLRQSNSFLIDGAPDDAVSDTAGDRSHANLNVAYIPSIDATQEFKVINNFYDAQYGRTGGGIFNVSTKAGTNAIHGDVYDFLRRYQWDANTVSNKAAGQPRYSVDPVTGKNLGGHTLDDWGGAAGGPIKKDRSFFFGSFESYHEVQPTPTLTTVPTLAERQGDFSAAGEPIIYDPWSTRLDANGNCCIRDSFAGNIIPQARFQNSPGMQLINAFPKPNVGTGLLVNNYSTGSNTSEDHFKNYLGRVDQSFGDKERMYFRYAHGRRNQVDHGSYNFTGPLYDAQDPLGRSNDSAVVDSITVFSPRVIMDLRASLARYTEKVDRSTVYNFDDTKLGFSGGFNSERFVPVPPRISFGNQSNIPDAGTRNPRYGVSTVIGFQPSVQMIYGKHSVHIGGDIRNIAFGTGGGSFVYGGGAFAFNANFTQANPTTAYNGTSGSPTASLLLGTPAASNSSINSIIQYTPRLLYRWWYQGYYVQDDWKVSNRLTLNLGLRYDIEGSPAESQNRMNRGFNTTGTSPLAGAAQAADPAVCPACQNLVGGLNFAGVGGQSAGAFNTQYNHVQARVGAVYQIFKNMVARGGFGMFYLPEAAFGAAQGFAQDTAYIPNNIAGGTTADLYIPRGNDPNAPPLADPFPTVLQPVGSSQGLGTFMGQGIIFNNVNRKIPRADQWSAGVQQQLPHDIKIDLSYVGMHTQNINTNDNQAGGARNINVLSDAQIKSIRQTVGTTPTGNGGTYQTASQYVGTAVANPFVGQVPNTNLNGATLSRQQLLLPYPQFLGIAYGQESVGQLWYNAAQVLVEKRYSNGFSIMGSYTWSRTEEALAFLNPQDRAPHKNVGANDRPQRLVISALYELPFGHGHRLLGNASRPVELAVGGWQLNLIETIQSGTPVGLPSNANLIANPTAASKSRQTWFNPCVQLAPSFDSKTGTYTPGATTVQGQPSSCAPVWQVINSSNLDYRGTGFYTSAIRNPGAPIADLSLIKSLNFTDRYNAQIRLEAFNVTNTWIPNGPNMNVTGSTFGTISNSQSNISRQVQLGFKFNF</sequence>
<feature type="domain" description="TonB-dependent transporter Oar-like beta-barrel" evidence="8">
    <location>
        <begin position="258"/>
        <end position="1222"/>
    </location>
</feature>
<keyword evidence="3" id="KW-1134">Transmembrane beta strand</keyword>
<keyword evidence="6" id="KW-0998">Cell outer membrane</keyword>
<dbReference type="GO" id="GO:0009279">
    <property type="term" value="C:cell outer membrane"/>
    <property type="evidence" value="ECO:0007669"/>
    <property type="project" value="UniProtKB-SubCell"/>
</dbReference>
<keyword evidence="2" id="KW-0813">Transport</keyword>
<evidence type="ECO:0000256" key="4">
    <source>
        <dbReference type="ARBA" id="ARBA00022692"/>
    </source>
</evidence>
<dbReference type="GO" id="GO:0004180">
    <property type="term" value="F:carboxypeptidase activity"/>
    <property type="evidence" value="ECO:0007669"/>
    <property type="project" value="UniProtKB-KW"/>
</dbReference>
<dbReference type="InterPro" id="IPR036942">
    <property type="entry name" value="Beta-barrel_TonB_sf"/>
</dbReference>
<accession>A0A9J7BYW6</accession>
<comment type="subcellular location">
    <subcellularLocation>
        <location evidence="1">Cell outer membrane</location>
        <topology evidence="1">Multi-pass membrane protein</topology>
    </subcellularLocation>
</comment>
<dbReference type="InterPro" id="IPR057601">
    <property type="entry name" value="Oar-like_b-barrel"/>
</dbReference>
<dbReference type="SUPFAM" id="SSF49452">
    <property type="entry name" value="Starch-binding domain-like"/>
    <property type="match status" value="1"/>
</dbReference>
<dbReference type="Gene3D" id="2.40.170.20">
    <property type="entry name" value="TonB-dependent receptor, beta-barrel domain"/>
    <property type="match status" value="1"/>
</dbReference>
<dbReference type="InterPro" id="IPR039426">
    <property type="entry name" value="TonB-dep_rcpt-like"/>
</dbReference>
<dbReference type="EMBL" id="CP093313">
    <property type="protein sequence ID" value="UWZ86821.1"/>
    <property type="molecule type" value="Genomic_DNA"/>
</dbReference>
<evidence type="ECO:0000256" key="3">
    <source>
        <dbReference type="ARBA" id="ARBA00022452"/>
    </source>
</evidence>
<evidence type="ECO:0000256" key="1">
    <source>
        <dbReference type="ARBA" id="ARBA00004571"/>
    </source>
</evidence>
<keyword evidence="9" id="KW-0645">Protease</keyword>
<dbReference type="Pfam" id="PF25183">
    <property type="entry name" value="OMP_b-brl_4"/>
    <property type="match status" value="1"/>
</dbReference>